<dbReference type="RefSeq" id="WP_149679455.1">
    <property type="nucleotide sequence ID" value="NZ_FQZP01000055.1"/>
</dbReference>
<protein>
    <submittedName>
        <fullName evidence="2">Signal transducing protein</fullName>
    </submittedName>
</protein>
<dbReference type="EMBL" id="FQZP01000055">
    <property type="protein sequence ID" value="SHJ44371.1"/>
    <property type="molecule type" value="Genomic_DNA"/>
</dbReference>
<dbReference type="Proteomes" id="UP000324781">
    <property type="component" value="Unassembled WGS sequence"/>
</dbReference>
<reference evidence="2 3" key="1">
    <citation type="submission" date="2016-11" db="EMBL/GenBank/DDBJ databases">
        <authorList>
            <person name="Varghese N."/>
            <person name="Submissions S."/>
        </authorList>
    </citation>
    <scope>NUCLEOTIDE SEQUENCE [LARGE SCALE GENOMIC DNA]</scope>
    <source>
        <strain evidence="2 3">DSM 19027</strain>
    </source>
</reference>
<evidence type="ECO:0000313" key="2">
    <source>
        <dbReference type="EMBL" id="SHJ44371.1"/>
    </source>
</evidence>
<gene>
    <name evidence="2" type="ORF">SAMN05444373_105511</name>
</gene>
<dbReference type="AlphaFoldDB" id="A0A1M6JCD0"/>
<name>A0A1M6JCD0_9FIRM</name>
<accession>A0A1M6JCD0</accession>
<evidence type="ECO:0000256" key="1">
    <source>
        <dbReference type="SAM" id="MobiDB-lite"/>
    </source>
</evidence>
<feature type="region of interest" description="Disordered" evidence="1">
    <location>
        <begin position="103"/>
        <end position="155"/>
    </location>
</feature>
<evidence type="ECO:0000313" key="3">
    <source>
        <dbReference type="Proteomes" id="UP000324781"/>
    </source>
</evidence>
<feature type="compositionally biased region" description="Acidic residues" evidence="1">
    <location>
        <begin position="106"/>
        <end position="120"/>
    </location>
</feature>
<organism evidence="2 3">
    <name type="scientific">Thermoclostridium caenicola</name>
    <dbReference type="NCBI Taxonomy" id="659425"/>
    <lineage>
        <taxon>Bacteria</taxon>
        <taxon>Bacillati</taxon>
        <taxon>Bacillota</taxon>
        <taxon>Clostridia</taxon>
        <taxon>Eubacteriales</taxon>
        <taxon>Oscillospiraceae</taxon>
        <taxon>Thermoclostridium</taxon>
    </lineage>
</organism>
<dbReference type="OrthoDB" id="1739584at2"/>
<sequence>MPWCPKCKAAYEKGYKTCDVCGSELVEIEEKALDYAAYLTTAADSIEADLLESMLREYHIPVMRKYRGSGAYLNIIMGNTFLGIDLYVPASSLEDARNLISPGLQEENDENMCEVPEPSEDAGNAEIVVDEKNELPEDEKLRDEETGILKKGDVQ</sequence>
<keyword evidence="3" id="KW-1185">Reference proteome</keyword>
<proteinExistence type="predicted"/>
<feature type="compositionally biased region" description="Basic and acidic residues" evidence="1">
    <location>
        <begin position="129"/>
        <end position="155"/>
    </location>
</feature>